<comment type="caution">
    <text evidence="10">The sequence shown here is derived from an EMBL/GenBank/DDBJ whole genome shotgun (WGS) entry which is preliminary data.</text>
</comment>
<dbReference type="InterPro" id="IPR050539">
    <property type="entry name" value="ThrE_Dicarb/AminoAcid_Exp"/>
</dbReference>
<feature type="transmembrane region" description="Helical" evidence="8">
    <location>
        <begin position="21"/>
        <end position="39"/>
    </location>
</feature>
<comment type="similarity">
    <text evidence="7">Belongs to the ThrE exporter (TC 2.A.79) family.</text>
</comment>
<evidence type="ECO:0000256" key="1">
    <source>
        <dbReference type="ARBA" id="ARBA00004651"/>
    </source>
</evidence>
<evidence type="ECO:0000313" key="10">
    <source>
        <dbReference type="EMBL" id="MPN29073.1"/>
    </source>
</evidence>
<comment type="subcellular location">
    <subcellularLocation>
        <location evidence="1">Cell membrane</location>
        <topology evidence="1">Multi-pass membrane protein</topology>
    </subcellularLocation>
</comment>
<dbReference type="GO" id="GO:0005886">
    <property type="term" value="C:plasma membrane"/>
    <property type="evidence" value="ECO:0007669"/>
    <property type="project" value="UniProtKB-SubCell"/>
</dbReference>
<evidence type="ECO:0000256" key="2">
    <source>
        <dbReference type="ARBA" id="ARBA00022475"/>
    </source>
</evidence>
<evidence type="ECO:0000256" key="5">
    <source>
        <dbReference type="ARBA" id="ARBA00022989"/>
    </source>
</evidence>
<proteinExistence type="inferred from homology"/>
<sequence>MVLKLLAVFFMSASFGVLYRIPGRILIMASLIGVAAWTVMTLTQYSGSSLIMANFAGSVVIGFGAEILARLLKKPAAIFIILGFIPLVPGGEAYTTVLYMVEGRYVEGVSMFMRTVLTAGTIAFGIFVSSTIYRLFINYNTESRVHHAGKD</sequence>
<gene>
    <name evidence="10" type="ORF">SDC9_176521</name>
</gene>
<dbReference type="EMBL" id="VSSQ01079601">
    <property type="protein sequence ID" value="MPN29073.1"/>
    <property type="molecule type" value="Genomic_DNA"/>
</dbReference>
<feature type="transmembrane region" description="Helical" evidence="8">
    <location>
        <begin position="51"/>
        <end position="69"/>
    </location>
</feature>
<dbReference type="PANTHER" id="PTHR34390">
    <property type="entry name" value="UPF0442 PROTEIN YJJB-RELATED"/>
    <property type="match status" value="1"/>
</dbReference>
<dbReference type="InterPro" id="IPR024528">
    <property type="entry name" value="ThrE_2"/>
</dbReference>
<keyword evidence="6 8" id="KW-0472">Membrane</keyword>
<feature type="transmembrane region" description="Helical" evidence="8">
    <location>
        <begin position="112"/>
        <end position="136"/>
    </location>
</feature>
<dbReference type="GO" id="GO:0015744">
    <property type="term" value="P:succinate transport"/>
    <property type="evidence" value="ECO:0007669"/>
    <property type="project" value="TreeGrafter"/>
</dbReference>
<feature type="transmembrane region" description="Helical" evidence="8">
    <location>
        <begin position="76"/>
        <end position="100"/>
    </location>
</feature>
<name>A0A645GZM4_9ZZZZ</name>
<evidence type="ECO:0000256" key="7">
    <source>
        <dbReference type="ARBA" id="ARBA00034125"/>
    </source>
</evidence>
<organism evidence="10">
    <name type="scientific">bioreactor metagenome</name>
    <dbReference type="NCBI Taxonomy" id="1076179"/>
    <lineage>
        <taxon>unclassified sequences</taxon>
        <taxon>metagenomes</taxon>
        <taxon>ecological metagenomes</taxon>
    </lineage>
</organism>
<evidence type="ECO:0000259" key="9">
    <source>
        <dbReference type="Pfam" id="PF12821"/>
    </source>
</evidence>
<keyword evidence="2" id="KW-1003">Cell membrane</keyword>
<evidence type="ECO:0000256" key="6">
    <source>
        <dbReference type="ARBA" id="ARBA00023136"/>
    </source>
</evidence>
<keyword evidence="3" id="KW-0997">Cell inner membrane</keyword>
<protein>
    <recommendedName>
        <fullName evidence="9">Threonine/Serine exporter ThrE domain-containing protein</fullName>
    </recommendedName>
</protein>
<evidence type="ECO:0000256" key="3">
    <source>
        <dbReference type="ARBA" id="ARBA00022519"/>
    </source>
</evidence>
<dbReference type="PANTHER" id="PTHR34390:SF1">
    <property type="entry name" value="SUCCINATE TRANSPORTER SUBUNIT YJJB-RELATED"/>
    <property type="match status" value="1"/>
</dbReference>
<keyword evidence="4 8" id="KW-0812">Transmembrane</keyword>
<dbReference type="AlphaFoldDB" id="A0A645GZM4"/>
<feature type="domain" description="Threonine/Serine exporter ThrE" evidence="9">
    <location>
        <begin position="5"/>
        <end position="132"/>
    </location>
</feature>
<evidence type="ECO:0000256" key="4">
    <source>
        <dbReference type="ARBA" id="ARBA00022692"/>
    </source>
</evidence>
<keyword evidence="5 8" id="KW-1133">Transmembrane helix</keyword>
<accession>A0A645GZM4</accession>
<evidence type="ECO:0000256" key="8">
    <source>
        <dbReference type="SAM" id="Phobius"/>
    </source>
</evidence>
<dbReference type="Pfam" id="PF12821">
    <property type="entry name" value="ThrE_2"/>
    <property type="match status" value="1"/>
</dbReference>
<reference evidence="10" key="1">
    <citation type="submission" date="2019-08" db="EMBL/GenBank/DDBJ databases">
        <authorList>
            <person name="Kucharzyk K."/>
            <person name="Murdoch R.W."/>
            <person name="Higgins S."/>
            <person name="Loffler F."/>
        </authorList>
    </citation>
    <scope>NUCLEOTIDE SEQUENCE</scope>
</reference>